<gene>
    <name evidence="1" type="ORF">OOU_Y34scaffold01000g2</name>
</gene>
<protein>
    <submittedName>
        <fullName evidence="1">Uncharacterized protein</fullName>
    </submittedName>
</protein>
<proteinExistence type="predicted"/>
<name>A0AA97NN03_PYRO3</name>
<accession>A0AA97NN03</accession>
<organism evidence="1">
    <name type="scientific">Pyricularia oryzae (strain Y34)</name>
    <name type="common">Rice blast fungus</name>
    <name type="synonym">Magnaporthe oryzae</name>
    <dbReference type="NCBI Taxonomy" id="1143189"/>
    <lineage>
        <taxon>Eukaryota</taxon>
        <taxon>Fungi</taxon>
        <taxon>Dikarya</taxon>
        <taxon>Ascomycota</taxon>
        <taxon>Pezizomycotina</taxon>
        <taxon>Sordariomycetes</taxon>
        <taxon>Sordariomycetidae</taxon>
        <taxon>Magnaporthales</taxon>
        <taxon>Pyriculariaceae</taxon>
        <taxon>Pyricularia</taxon>
    </lineage>
</organism>
<evidence type="ECO:0000313" key="1">
    <source>
        <dbReference type="EMBL" id="ELQ33132.1"/>
    </source>
</evidence>
<dbReference type="AlphaFoldDB" id="A0AA97NN03"/>
<sequence>MSGRISPASATQLGMAANAPGFIDVATENLKSLHCKYIMKSMFPNEFVLTKKEEEGSSCDRVIQ</sequence>
<reference evidence="1" key="1">
    <citation type="journal article" date="2012" name="PLoS Genet.">
        <title>Comparative analysis of the genomes of two field isolates of the rice blast fungus Magnaporthe oryzae.</title>
        <authorList>
            <person name="Xue M."/>
            <person name="Yang J."/>
            <person name="Li Z."/>
            <person name="Hu S."/>
            <person name="Yao N."/>
            <person name="Dean R.A."/>
            <person name="Zhao W."/>
            <person name="Shen M."/>
            <person name="Zhang H."/>
            <person name="Li C."/>
            <person name="Liu L."/>
            <person name="Cao L."/>
            <person name="Xu X."/>
            <person name="Xing Y."/>
            <person name="Hsiang T."/>
            <person name="Zhang Z."/>
            <person name="Xu J.R."/>
            <person name="Peng Y.L."/>
        </authorList>
    </citation>
    <scope>NUCLEOTIDE SEQUENCE</scope>
    <source>
        <strain evidence="1">Y34</strain>
    </source>
</reference>
<dbReference type="EMBL" id="JH793091">
    <property type="protein sequence ID" value="ELQ33132.1"/>
    <property type="molecule type" value="Genomic_DNA"/>
</dbReference>
<dbReference type="Proteomes" id="UP000011086">
    <property type="component" value="Unassembled WGS sequence"/>
</dbReference>